<proteinExistence type="predicted"/>
<evidence type="ECO:0000313" key="1">
    <source>
        <dbReference type="EMBL" id="SSW96595.1"/>
    </source>
</evidence>
<dbReference type="Pfam" id="PF15943">
    <property type="entry name" value="YdaS_toxin"/>
    <property type="match status" value="1"/>
</dbReference>
<accession>A0A3B0M209</accession>
<dbReference type="AlphaFoldDB" id="A0A3B0M209"/>
<dbReference type="SUPFAM" id="SSF47413">
    <property type="entry name" value="lambda repressor-like DNA-binding domains"/>
    <property type="match status" value="1"/>
</dbReference>
<reference evidence="1" key="1">
    <citation type="submission" date="2018-04" db="EMBL/GenBank/DDBJ databases">
        <authorList>
            <person name="Go L.Y."/>
            <person name="Mitchell J.A."/>
        </authorList>
    </citation>
    <scope>NUCLEOTIDE SEQUENCE</scope>
    <source>
        <strain evidence="1">ARTV</strain>
    </source>
</reference>
<sequence length="75" mass="8197">MKNYGIETAIKIAGSQKALAKKCGLAQSTICDWLNCKKPVSPKSVPDLVEATGGKVPAYRFRPDLPKLFPHPENE</sequence>
<dbReference type="InterPro" id="IPR010982">
    <property type="entry name" value="Lambda_DNA-bd_dom_sf"/>
</dbReference>
<dbReference type="Gene3D" id="1.10.260.40">
    <property type="entry name" value="lambda repressor-like DNA-binding domains"/>
    <property type="match status" value="1"/>
</dbReference>
<dbReference type="InterPro" id="IPR031856">
    <property type="entry name" value="YdaS_toxin-like"/>
</dbReference>
<name>A0A3B0M209_9GAMM</name>
<dbReference type="GO" id="GO:0003677">
    <property type="term" value="F:DNA binding"/>
    <property type="evidence" value="ECO:0007669"/>
    <property type="project" value="InterPro"/>
</dbReference>
<dbReference type="EMBL" id="UFQR01000024">
    <property type="protein sequence ID" value="SSW96595.1"/>
    <property type="molecule type" value="Genomic_DNA"/>
</dbReference>
<organism evidence="1">
    <name type="scientific">Arsenophonus endosymbiont of Trialeurodes vaporariorum</name>
    <dbReference type="NCBI Taxonomy" id="235567"/>
    <lineage>
        <taxon>Bacteria</taxon>
        <taxon>Pseudomonadati</taxon>
        <taxon>Pseudomonadota</taxon>
        <taxon>Gammaproteobacteria</taxon>
        <taxon>Enterobacterales</taxon>
        <taxon>Morganellaceae</taxon>
        <taxon>Arsenophonus</taxon>
    </lineage>
</organism>
<protein>
    <submittedName>
        <fullName evidence="1">Uncharacterized protein</fullName>
    </submittedName>
</protein>
<gene>
    <name evidence="1" type="ORF">ARTV_3080</name>
</gene>